<evidence type="ECO:0000313" key="4">
    <source>
        <dbReference type="Proteomes" id="UP000190777"/>
    </source>
</evidence>
<feature type="domain" description="Bro-N" evidence="1">
    <location>
        <begin position="1"/>
        <end position="114"/>
    </location>
</feature>
<dbReference type="PROSITE" id="PS51750">
    <property type="entry name" value="BRO_N"/>
    <property type="match status" value="1"/>
</dbReference>
<dbReference type="EMBL" id="MXAP01000097">
    <property type="protein sequence ID" value="OPH36258.1"/>
    <property type="molecule type" value="Genomic_DNA"/>
</dbReference>
<dbReference type="Proteomes" id="UP000190777">
    <property type="component" value="Unassembled WGS sequence"/>
</dbReference>
<dbReference type="RefSeq" id="WP_079326150.1">
    <property type="nucleotide sequence ID" value="NZ_MXAP01000097.1"/>
</dbReference>
<name>A0A378QMB4_9GAMM</name>
<dbReference type="PANTHER" id="PTHR36180">
    <property type="entry name" value="DNA-BINDING PROTEIN-RELATED-RELATED"/>
    <property type="match status" value="1"/>
</dbReference>
<reference evidence="2 4" key="1">
    <citation type="submission" date="2017-03" db="EMBL/GenBank/DDBJ databases">
        <title>Draft genome sequence of Moraxella equi CCUG 4950T type strain.</title>
        <authorList>
            <person name="Salva-Serra F."/>
            <person name="Engstrom-Jakobsson H."/>
            <person name="Thorell K."/>
            <person name="Jaen-Luchoro D."/>
            <person name="Gonzales-Siles L."/>
            <person name="Karlsson R."/>
            <person name="Yazdan S."/>
            <person name="Boulund F."/>
            <person name="Johnning A."/>
            <person name="Engstrand L."/>
            <person name="Kristiansson E."/>
            <person name="Moore E."/>
        </authorList>
    </citation>
    <scope>NUCLEOTIDE SEQUENCE [LARGE SCALE GENOMIC DNA]</scope>
    <source>
        <strain evidence="2 4">CCUG 4950</strain>
    </source>
</reference>
<dbReference type="Proteomes" id="UP000254618">
    <property type="component" value="Unassembled WGS sequence"/>
</dbReference>
<keyword evidence="4" id="KW-1185">Reference proteome</keyword>
<gene>
    <name evidence="2" type="ORF">B5J93_09375</name>
    <name evidence="3" type="ORF">NCTC11012_00206</name>
</gene>
<dbReference type="InterPro" id="IPR003497">
    <property type="entry name" value="BRO_N_domain"/>
</dbReference>
<evidence type="ECO:0000313" key="5">
    <source>
        <dbReference type="Proteomes" id="UP000254618"/>
    </source>
</evidence>
<proteinExistence type="predicted"/>
<dbReference type="SMART" id="SM01040">
    <property type="entry name" value="Bro-N"/>
    <property type="match status" value="1"/>
</dbReference>
<evidence type="ECO:0000259" key="1">
    <source>
        <dbReference type="PROSITE" id="PS51750"/>
    </source>
</evidence>
<evidence type="ECO:0000313" key="3">
    <source>
        <dbReference type="EMBL" id="STZ01985.1"/>
    </source>
</evidence>
<organism evidence="3 5">
    <name type="scientific">Moraxella equi</name>
    <dbReference type="NCBI Taxonomy" id="60442"/>
    <lineage>
        <taxon>Bacteria</taxon>
        <taxon>Pseudomonadati</taxon>
        <taxon>Pseudomonadota</taxon>
        <taxon>Gammaproteobacteria</taxon>
        <taxon>Moraxellales</taxon>
        <taxon>Moraxellaceae</taxon>
        <taxon>Moraxella</taxon>
    </lineage>
</organism>
<dbReference type="EMBL" id="UGQF01000001">
    <property type="protein sequence ID" value="STZ01985.1"/>
    <property type="molecule type" value="Genomic_DNA"/>
</dbReference>
<dbReference type="AlphaFoldDB" id="A0A378QMB4"/>
<accession>A0A378QMB4</accession>
<dbReference type="Pfam" id="PF02498">
    <property type="entry name" value="Bro-N"/>
    <property type="match status" value="1"/>
</dbReference>
<evidence type="ECO:0000313" key="2">
    <source>
        <dbReference type="EMBL" id="OPH36258.1"/>
    </source>
</evidence>
<sequence>MSNLINFTFEQSPIRIIDQQGEFWFVANDVCNVLEIANARDALSRLDDDEKADVALTDTSSNGVKQSRKLNIINESGLYALILRSRKAMQKGTVQHKFRKWVTSEVLPSIRKTGQYRHTISAQQQAQTQQAIKTKCQHNKVHYQTLYHALYQAFSIPRYSELLACDFERALAFIWGFEFTPSLNTAFIANILADNAHQIKQAQDEFWGVMGDFRNILEHLDKLQRRLEKSERCIQALQKQF</sequence>
<dbReference type="PANTHER" id="PTHR36180:SF2">
    <property type="entry name" value="BRO FAMILY PROTEIN"/>
    <property type="match status" value="1"/>
</dbReference>
<protein>
    <submittedName>
        <fullName evidence="3">Uncharacterized phage-encoded protein</fullName>
    </submittedName>
</protein>
<reference evidence="3 5" key="2">
    <citation type="submission" date="2018-06" db="EMBL/GenBank/DDBJ databases">
        <authorList>
            <consortium name="Pathogen Informatics"/>
            <person name="Doyle S."/>
        </authorList>
    </citation>
    <scope>NUCLEOTIDE SEQUENCE [LARGE SCALE GENOMIC DNA]</scope>
    <source>
        <strain evidence="3 5">NCTC11012</strain>
    </source>
</reference>